<dbReference type="InterPro" id="IPR036942">
    <property type="entry name" value="Beta-barrel_TonB_sf"/>
</dbReference>
<dbReference type="InterPro" id="IPR012910">
    <property type="entry name" value="Plug_dom"/>
</dbReference>
<evidence type="ECO:0000313" key="12">
    <source>
        <dbReference type="Proteomes" id="UP001220610"/>
    </source>
</evidence>
<dbReference type="InterPro" id="IPR023996">
    <property type="entry name" value="TonB-dep_OMP_SusC/RagA"/>
</dbReference>
<dbReference type="SUPFAM" id="SSF56935">
    <property type="entry name" value="Porins"/>
    <property type="match status" value="1"/>
</dbReference>
<dbReference type="Gene3D" id="2.40.170.20">
    <property type="entry name" value="TonB-dependent receptor, beta-barrel domain"/>
    <property type="match status" value="1"/>
</dbReference>
<evidence type="ECO:0000256" key="8">
    <source>
        <dbReference type="SAM" id="MobiDB-lite"/>
    </source>
</evidence>
<keyword evidence="11" id="KW-0675">Receptor</keyword>
<dbReference type="Proteomes" id="UP001220610">
    <property type="component" value="Chromosome"/>
</dbReference>
<reference evidence="11" key="1">
    <citation type="submission" date="2023-03" db="EMBL/GenBank/DDBJ databases">
        <title>Andean soil-derived lignocellulolytic bacterial consortium as a source of novel taxa and putative plastic-active enzymes.</title>
        <authorList>
            <person name="Diaz-Garcia L."/>
            <person name="Chuvochina M."/>
            <person name="Feuerriegel G."/>
            <person name="Bunk B."/>
            <person name="Sproer C."/>
            <person name="Streit W.R."/>
            <person name="Rodriguez L.M."/>
            <person name="Overmann J."/>
            <person name="Jimenez D.J."/>
        </authorList>
    </citation>
    <scope>NUCLEOTIDE SEQUENCE</scope>
    <source>
        <strain evidence="11">MAG 7</strain>
    </source>
</reference>
<evidence type="ECO:0000256" key="7">
    <source>
        <dbReference type="PROSITE-ProRule" id="PRU01360"/>
    </source>
</evidence>
<feature type="signal peptide" evidence="9">
    <location>
        <begin position="1"/>
        <end position="30"/>
    </location>
</feature>
<evidence type="ECO:0000256" key="6">
    <source>
        <dbReference type="ARBA" id="ARBA00023237"/>
    </source>
</evidence>
<keyword evidence="5 7" id="KW-0472">Membrane</keyword>
<keyword evidence="4 7" id="KW-0812">Transmembrane</keyword>
<organism evidence="11 12">
    <name type="scientific">Candidatus Pseudobacter hemicellulosilyticus</name>
    <dbReference type="NCBI Taxonomy" id="3121375"/>
    <lineage>
        <taxon>Bacteria</taxon>
        <taxon>Pseudomonadati</taxon>
        <taxon>Bacteroidota</taxon>
        <taxon>Chitinophagia</taxon>
        <taxon>Chitinophagales</taxon>
        <taxon>Chitinophagaceae</taxon>
        <taxon>Pseudobacter</taxon>
    </lineage>
</organism>
<gene>
    <name evidence="11" type="ORF">P0Y53_11695</name>
</gene>
<evidence type="ECO:0000256" key="1">
    <source>
        <dbReference type="ARBA" id="ARBA00004571"/>
    </source>
</evidence>
<dbReference type="InterPro" id="IPR023997">
    <property type="entry name" value="TonB-dep_OMP_SusC/RagA_CS"/>
</dbReference>
<proteinExistence type="inferred from homology"/>
<feature type="chain" id="PRO_5042487933" evidence="9">
    <location>
        <begin position="31"/>
        <end position="1033"/>
    </location>
</feature>
<accession>A0AAJ5WXT6</accession>
<dbReference type="EMBL" id="CP119311">
    <property type="protein sequence ID" value="WEK38159.1"/>
    <property type="molecule type" value="Genomic_DNA"/>
</dbReference>
<evidence type="ECO:0000259" key="10">
    <source>
        <dbReference type="Pfam" id="PF07715"/>
    </source>
</evidence>
<keyword evidence="2 7" id="KW-0813">Transport</keyword>
<evidence type="ECO:0000256" key="9">
    <source>
        <dbReference type="SAM" id="SignalP"/>
    </source>
</evidence>
<sequence length="1033" mass="114700">MRLPIASYGPAMKKVAGIMACMLTTLLVMAQAQQRTGSIVDENGNPVPNASVTEKNGAANATSNPGGVFTISVPKGATLVLSSVSFETTEFVVGDASSFTITMRTKSGVLSDVVVVGYGTRRRTNVTSAVATIDNKKLENRPVTNAIGALQGVAAGLTIGRVNGQPGAEGYNIQIRGYSSAYGGAALVLIDGAPGNLGGLNPNDIENISVLKDAAAASIYGARAAGGVILVTTKKGKSGKPVFSYNGRYASQKPANVPGKLHSWEEAEMLNESRINAGQTAGYTDEQIGWMKDPNVEYIVNPANPNDYLYFYDLDQRPIVLRDQSPQWDHNFSVRGGGQKDSYFGSIGYFKQQGVFKLGPDKTDRINARFNYQNQLSNVLSLDARISYRQSNVLAPSVGTANIFSNLYTTRALYPTFFPGTTDRYINDNSGNFAYARLKDGGAADQRTDEFSGQFSLRAKDVVKGLTLTASYNPRLLTQTHTFENRTIPRYNLIGVGSYINTINSYQKNTLQQMANNLQLLVDYDLSIGDHDFHVLGGYAYEDQRDDTSFTTASNLYSNDLFTTGIGDPSLNVLREGITAWGMESYFGRFNYAYKGRYLLEASLRYDGSSRLSPVDRWELFPSVSLGWRISEENWFSNFLPGVNEFKLRGSWGRLGNSDGMNSNYEYMSLLEAGPFYPFNNTRARSVYQRLLASAQKSWETIETANIGLDLTLLRNRLNLTADYYTKTNNEMLVPIQVSSIIGIATPTYNLAKLKTWGWEISLGWRDNVNKQFSYWINANIGDNWNKVLEYNGLTSIVPGSNFIVEGKPLNTLYGYQAAGYYQTADELTTNPRFNSNVGVGDLKYIDQNKDNLINVGRGNLADPGDLVDLGNTSPRYMYGFDFGFNFKGFDFMALFQGVGQRKLFLQPAALYPYTSSWIMPMDYHRDHWTPENTDARFPRLFIGGAQNTQYSSHWLMNGAYLRLKNVQLGYNLPAAWISKAKLSAARVYFSGQDLWEINNMWLKNAFDPEMPSNATWQYPFFRTYSVGVNLTF</sequence>
<protein>
    <submittedName>
        <fullName evidence="11">TonB-dependent receptor</fullName>
    </submittedName>
</protein>
<feature type="compositionally biased region" description="Polar residues" evidence="8">
    <location>
        <begin position="46"/>
        <end position="59"/>
    </location>
</feature>
<name>A0AAJ5WXT6_9BACT</name>
<dbReference type="NCBIfam" id="TIGR04057">
    <property type="entry name" value="SusC_RagA_signa"/>
    <property type="match status" value="1"/>
</dbReference>
<dbReference type="Gene3D" id="2.170.130.10">
    <property type="entry name" value="TonB-dependent receptor, plug domain"/>
    <property type="match status" value="1"/>
</dbReference>
<evidence type="ECO:0000256" key="5">
    <source>
        <dbReference type="ARBA" id="ARBA00023136"/>
    </source>
</evidence>
<dbReference type="GO" id="GO:0009279">
    <property type="term" value="C:cell outer membrane"/>
    <property type="evidence" value="ECO:0007669"/>
    <property type="project" value="UniProtKB-SubCell"/>
</dbReference>
<dbReference type="PROSITE" id="PS52016">
    <property type="entry name" value="TONB_DEPENDENT_REC_3"/>
    <property type="match status" value="1"/>
</dbReference>
<comment type="subcellular location">
    <subcellularLocation>
        <location evidence="1 7">Cell outer membrane</location>
        <topology evidence="1 7">Multi-pass membrane protein</topology>
    </subcellularLocation>
</comment>
<keyword evidence="9" id="KW-0732">Signal</keyword>
<dbReference type="Pfam" id="PF13715">
    <property type="entry name" value="CarbopepD_reg_2"/>
    <property type="match status" value="1"/>
</dbReference>
<evidence type="ECO:0000256" key="4">
    <source>
        <dbReference type="ARBA" id="ARBA00022692"/>
    </source>
</evidence>
<feature type="domain" description="TonB-dependent receptor plug" evidence="10">
    <location>
        <begin position="125"/>
        <end position="228"/>
    </location>
</feature>
<evidence type="ECO:0000313" key="11">
    <source>
        <dbReference type="EMBL" id="WEK38159.1"/>
    </source>
</evidence>
<keyword evidence="3 7" id="KW-1134">Transmembrane beta strand</keyword>
<keyword evidence="6 7" id="KW-0998">Cell outer membrane</keyword>
<dbReference type="InterPro" id="IPR039426">
    <property type="entry name" value="TonB-dep_rcpt-like"/>
</dbReference>
<dbReference type="Pfam" id="PF07715">
    <property type="entry name" value="Plug"/>
    <property type="match status" value="1"/>
</dbReference>
<dbReference type="InterPro" id="IPR008969">
    <property type="entry name" value="CarboxyPept-like_regulatory"/>
</dbReference>
<dbReference type="NCBIfam" id="TIGR04056">
    <property type="entry name" value="OMP_RagA_SusC"/>
    <property type="match status" value="1"/>
</dbReference>
<feature type="region of interest" description="Disordered" evidence="8">
    <location>
        <begin position="39"/>
        <end position="59"/>
    </location>
</feature>
<dbReference type="AlphaFoldDB" id="A0AAJ5WXT6"/>
<comment type="similarity">
    <text evidence="7">Belongs to the TonB-dependent receptor family.</text>
</comment>
<dbReference type="InterPro" id="IPR037066">
    <property type="entry name" value="Plug_dom_sf"/>
</dbReference>
<evidence type="ECO:0000256" key="2">
    <source>
        <dbReference type="ARBA" id="ARBA00022448"/>
    </source>
</evidence>
<dbReference type="SUPFAM" id="SSF49464">
    <property type="entry name" value="Carboxypeptidase regulatory domain-like"/>
    <property type="match status" value="1"/>
</dbReference>
<evidence type="ECO:0000256" key="3">
    <source>
        <dbReference type="ARBA" id="ARBA00022452"/>
    </source>
</evidence>